<dbReference type="Pfam" id="PF00550">
    <property type="entry name" value="PP-binding"/>
    <property type="match status" value="2"/>
</dbReference>
<dbReference type="Gene3D" id="3.40.50.980">
    <property type="match status" value="2"/>
</dbReference>
<dbReference type="Gene3D" id="3.30.559.10">
    <property type="entry name" value="Chloramphenicol acetyltransferase-like domain"/>
    <property type="match status" value="2"/>
</dbReference>
<evidence type="ECO:0000313" key="6">
    <source>
        <dbReference type="Proteomes" id="UP000249754"/>
    </source>
</evidence>
<dbReference type="InterPro" id="IPR010071">
    <property type="entry name" value="AA_adenyl_dom"/>
</dbReference>
<dbReference type="PANTHER" id="PTHR45527">
    <property type="entry name" value="NONRIBOSOMAL PEPTIDE SYNTHETASE"/>
    <property type="match status" value="1"/>
</dbReference>
<dbReference type="InterPro" id="IPR036736">
    <property type="entry name" value="ACP-like_sf"/>
</dbReference>
<dbReference type="Pfam" id="PF00668">
    <property type="entry name" value="Condensation"/>
    <property type="match status" value="2"/>
</dbReference>
<dbReference type="InterPro" id="IPR009081">
    <property type="entry name" value="PP-bd_ACP"/>
</dbReference>
<evidence type="ECO:0000256" key="1">
    <source>
        <dbReference type="ARBA" id="ARBA00001957"/>
    </source>
</evidence>
<dbReference type="SUPFAM" id="SSF52777">
    <property type="entry name" value="CoA-dependent acyltransferases"/>
    <property type="match status" value="4"/>
</dbReference>
<dbReference type="PROSITE" id="PS50075">
    <property type="entry name" value="CARRIER"/>
    <property type="match status" value="2"/>
</dbReference>
<comment type="caution">
    <text evidence="5">The sequence shown here is derived from an EMBL/GenBank/DDBJ whole genome shotgun (WGS) entry which is preliminary data.</text>
</comment>
<dbReference type="EMBL" id="QLLR01000022">
    <property type="protein sequence ID" value="RAJ26889.1"/>
    <property type="molecule type" value="Genomic_DNA"/>
</dbReference>
<protein>
    <submittedName>
        <fullName evidence="5">Surfactin family lipopeptide synthetase A</fullName>
    </submittedName>
</protein>
<gene>
    <name evidence="5" type="ORF">LY11_03715</name>
</gene>
<dbReference type="NCBIfam" id="TIGR01720">
    <property type="entry name" value="NRPS-para261"/>
    <property type="match status" value="1"/>
</dbReference>
<proteinExistence type="predicted"/>
<dbReference type="InterPro" id="IPR006162">
    <property type="entry name" value="Ppantetheine_attach_site"/>
</dbReference>
<reference evidence="5 6" key="1">
    <citation type="submission" date="2018-06" db="EMBL/GenBank/DDBJ databases">
        <title>Genomic Encyclopedia of Archaeal and Bacterial Type Strains, Phase II (KMG-II): from individual species to whole genera.</title>
        <authorList>
            <person name="Goeker M."/>
        </authorList>
    </citation>
    <scope>NUCLEOTIDE SEQUENCE [LARGE SCALE GENOMIC DNA]</scope>
    <source>
        <strain evidence="5 6">DSM 14825</strain>
    </source>
</reference>
<organism evidence="5 6">
    <name type="scientific">Pedobacter cryoconitis</name>
    <dbReference type="NCBI Taxonomy" id="188932"/>
    <lineage>
        <taxon>Bacteria</taxon>
        <taxon>Pseudomonadati</taxon>
        <taxon>Bacteroidota</taxon>
        <taxon>Sphingobacteriia</taxon>
        <taxon>Sphingobacteriales</taxon>
        <taxon>Sphingobacteriaceae</taxon>
        <taxon>Pedobacter</taxon>
    </lineage>
</organism>
<feature type="domain" description="Carrier" evidence="4">
    <location>
        <begin position="1616"/>
        <end position="1690"/>
    </location>
</feature>
<dbReference type="InterPro" id="IPR045851">
    <property type="entry name" value="AMP-bd_C_sf"/>
</dbReference>
<dbReference type="InterPro" id="IPR001242">
    <property type="entry name" value="Condensation_dom"/>
</dbReference>
<dbReference type="GO" id="GO:0005737">
    <property type="term" value="C:cytoplasm"/>
    <property type="evidence" value="ECO:0007669"/>
    <property type="project" value="TreeGrafter"/>
</dbReference>
<dbReference type="GO" id="GO:0003824">
    <property type="term" value="F:catalytic activity"/>
    <property type="evidence" value="ECO:0007669"/>
    <property type="project" value="InterPro"/>
</dbReference>
<dbReference type="InterPro" id="IPR042099">
    <property type="entry name" value="ANL_N_sf"/>
</dbReference>
<dbReference type="Proteomes" id="UP000249754">
    <property type="component" value="Unassembled WGS sequence"/>
</dbReference>
<feature type="domain" description="Carrier" evidence="4">
    <location>
        <begin position="578"/>
        <end position="653"/>
    </location>
</feature>
<dbReference type="PANTHER" id="PTHR45527:SF1">
    <property type="entry name" value="FATTY ACID SYNTHASE"/>
    <property type="match status" value="1"/>
</dbReference>
<keyword evidence="2" id="KW-0596">Phosphopantetheine</keyword>
<dbReference type="OrthoDB" id="9778383at2"/>
<dbReference type="CDD" id="cd19531">
    <property type="entry name" value="LCL_NRPS-like"/>
    <property type="match status" value="1"/>
</dbReference>
<dbReference type="FunFam" id="3.40.50.980:FF:000001">
    <property type="entry name" value="Non-ribosomal peptide synthetase"/>
    <property type="match status" value="1"/>
</dbReference>
<dbReference type="InterPro" id="IPR023213">
    <property type="entry name" value="CAT-like_dom_sf"/>
</dbReference>
<dbReference type="GO" id="GO:0043041">
    <property type="term" value="P:amino acid activation for nonribosomal peptide biosynthetic process"/>
    <property type="evidence" value="ECO:0007669"/>
    <property type="project" value="TreeGrafter"/>
</dbReference>
<dbReference type="RefSeq" id="WP_111635113.1">
    <property type="nucleotide sequence ID" value="NZ_QLLR01000022.1"/>
</dbReference>
<comment type="cofactor">
    <cofactor evidence="1">
        <name>pantetheine 4'-phosphate</name>
        <dbReference type="ChEBI" id="CHEBI:47942"/>
    </cofactor>
</comment>
<dbReference type="InterPro" id="IPR010060">
    <property type="entry name" value="NRPS_synth"/>
</dbReference>
<dbReference type="NCBIfam" id="TIGR01733">
    <property type="entry name" value="AA-adenyl-dom"/>
    <property type="match status" value="1"/>
</dbReference>
<dbReference type="SUPFAM" id="SSF47336">
    <property type="entry name" value="ACP-like"/>
    <property type="match status" value="2"/>
</dbReference>
<dbReference type="InterPro" id="IPR020845">
    <property type="entry name" value="AMP-binding_CS"/>
</dbReference>
<dbReference type="SUPFAM" id="SSF56801">
    <property type="entry name" value="Acetyl-CoA synthetase-like"/>
    <property type="match status" value="2"/>
</dbReference>
<dbReference type="Gene3D" id="3.30.559.30">
    <property type="entry name" value="Nonribosomal peptide synthetase, condensation domain"/>
    <property type="match status" value="2"/>
</dbReference>
<dbReference type="Gene3D" id="3.40.50.12780">
    <property type="entry name" value="N-terminal domain of ligase-like"/>
    <property type="match status" value="1"/>
</dbReference>
<accession>A0A327SCU0</accession>
<dbReference type="Gene3D" id="2.30.38.10">
    <property type="entry name" value="Luciferase, Domain 3"/>
    <property type="match status" value="1"/>
</dbReference>
<dbReference type="PROSITE" id="PS00455">
    <property type="entry name" value="AMP_BINDING"/>
    <property type="match status" value="2"/>
</dbReference>
<dbReference type="Gene3D" id="3.30.300.30">
    <property type="match status" value="2"/>
</dbReference>
<evidence type="ECO:0000259" key="4">
    <source>
        <dbReference type="PROSITE" id="PS50075"/>
    </source>
</evidence>
<dbReference type="Gene3D" id="1.10.1200.10">
    <property type="entry name" value="ACP-like"/>
    <property type="match status" value="2"/>
</dbReference>
<dbReference type="Pfam" id="PF00501">
    <property type="entry name" value="AMP-binding"/>
    <property type="match status" value="2"/>
</dbReference>
<sequence>MKSTTLSELLRKNIHSHHIGITFIEGSDQEIFLSYAGLYQQALKALAILQNSGMSAGDELVLQVSDNKTFVIGFWAAILGGFIPVPLAAAQTTEQKHKLFNVWKILNNPFLLIADQELKHLEIFAIENNYMPLYRGMEEQVILGQALLLSSEEGKMATVQGQEIAFVQFSSGSTGLPKGVVLTHENLLANLEGIANAGEYNKGDNMLSWMPLTHDMGLIGFHLNPLYSGINQYLMPTSLFVRRPELWLAKASEHAISILCSPNFGYEYLLKHLGTQGKQTWNLSDVRIIYNGAEPISAALCERFLDTLALYGLSRKAICPVYGLAEASVAVAMTAMQDEVIVVHLHRDHLSPGNSIALVSDLDTAAVTFVNVGRAIDHCELRIANEEDIAVPESVIGQVHIKGRNVTGGYYNNKNESLNATASDGWLKTGDLGFLLNGALYITGRKKDVFFVNGQNYYPHDIERVAEESAGFELNKIAVAGWFNNAAQQEEVIAFVAHRGSIESFLPLVKLLKAVINTRTGLVINRILPIKQIPKTTSGKLQRFRLIERLHNGDFEKIEQELQQAIISTESNIIADTSLYSTVERQLLDLYKQVLDNKDIDINDSFFEAGGNSLKSAELAMLMLKSFEIELSSKVLYSNPTVKMLAAAIGQLQKQSYIPLPTADKQTYYPVSFAQKRLYYAWELDSMGTAYNVPVGIQIKGAINADRLEFCIRQLIGRHEVLRMSFHRKTEPVFSITEAVEFSLNRLNCTEADIDTMLLQLVEPFDLNKGKLFRFTLLQTAITEYILFADFHHIIADGISISIFIRELLDLYEGKELAALSAAYTDFACWEKIHDVINNDAAVLYWQQQLQPPIPLLTLPANQKQPAVFNYSGARKSFQFDDAVDAGLRQLAKQYGCTLHALLLTLYYILLCKYSGKEDIIVGIASSGRNHPDLQGLMGMFVNNLAIRTQIDGEQKFTDLLEHVNQTIDNAFDYKDYPFDAVVKQADTRQEAGRNPVFDTMFLFQHFHLPETSPADFTCSHYPFNTGSAKFDLSLELKEVGQKLQYEFEYATSLFEESFIDSLGRSFACLARSVAIDPHQKVAILPVLDVKEYDEVIHLFNHTGNVFPKDKSIHHLFEEQVQRTPGAIAIEDNGYQINYAQLNKRANEMALLLRSKGAANGHIIALLLPGSIELVVSILAVLKTGAAYLPIDTELPEERIRFMLSDSKSLLMVTNRAVAEERQLHTISGINFLYTDEPETSALPLSLTEEVDVVDKLAYVIYTSGTTGNPKGVMVHHASLVNYITWAAETYLNGTDLTVPLFTSISFDLTVTSIFTPLITGNRILIYQDKEGEVLIEKIMTDNRSDIIKLTPSHLRIIAASETMPYGESRVKKFIVGGEQLNTALAKTISGKLGGPLEIYNEYGPTEATVGCMIHKFSTDEAGEVVPIGVPAANTWIYLLDKYLQPVPAEVAGEIYIAGDALAKGYLFNAVLTAEKFIVNPFVKDTLMYKTGDMATRSPQGIVKYIGRGDQQVKINGHRIELQEVECKILEYKGVNEVVVTIKNLKNGEPILCAYYKSDEVIAAASLHNYLALHLPYYMIPAHFMQLEHIPLTQNGKTDYAALPEPAQVILAEPQMPANEIEQIMLNVWGDVLRSSVITVTDNFFHLGGDSIKAVQITSRLLEKGIVLKARNILTWYTIAQISQHATFVGKYQQYAQGVIEGVKTITPIEHWFFAQQLANPDYYNQSVLLVLKRPLSAALLESAFEKIIETHDELRMNYDAAQQQTFYNKAHLGKRIVIETYEVLTPDIAAICEGVKRNFDIAHNLLLKAALIHEKQGQTYLLITAHHLVTDGISWRILLEDLYTACAALERGMDIIMPQKTASLFEWQRALINYAAGKAYTDAEGFWIAQETDVFTVPADKHTDDWRCKNRGKIQLQLNETATAFLLTDANLVYHTDTSMLLNTALAMALKEWTNAAYIVIEQESHGRHLDINVSRTLGWFTAIYPLCLKLADDSSPAACIKAVKTAFAAIPDQGIGYGIYQYQQPLNQQRITQVRLNYLGQFDHEFDNELFKFSNHSTGPETDPENNLSAVLEINSMAIQGKLYIDFCYNSKSHEKGTMQWLTNVFMDKLDSLQDHLLSEHKTHFIPASFGVTLDEQDLNELFS</sequence>
<dbReference type="GO" id="GO:0031177">
    <property type="term" value="F:phosphopantetheine binding"/>
    <property type="evidence" value="ECO:0007669"/>
    <property type="project" value="TreeGrafter"/>
</dbReference>
<name>A0A327SCU0_9SPHI</name>
<dbReference type="GO" id="GO:0044550">
    <property type="term" value="P:secondary metabolite biosynthetic process"/>
    <property type="evidence" value="ECO:0007669"/>
    <property type="project" value="TreeGrafter"/>
</dbReference>
<dbReference type="InterPro" id="IPR000873">
    <property type="entry name" value="AMP-dep_synth/lig_dom"/>
</dbReference>
<evidence type="ECO:0000256" key="2">
    <source>
        <dbReference type="ARBA" id="ARBA00022450"/>
    </source>
</evidence>
<dbReference type="PROSITE" id="PS00012">
    <property type="entry name" value="PHOSPHOPANTETHEINE"/>
    <property type="match status" value="2"/>
</dbReference>
<evidence type="ECO:0000256" key="3">
    <source>
        <dbReference type="ARBA" id="ARBA00022553"/>
    </source>
</evidence>
<evidence type="ECO:0000313" key="5">
    <source>
        <dbReference type="EMBL" id="RAJ26889.1"/>
    </source>
</evidence>
<keyword evidence="3" id="KW-0597">Phosphoprotein</keyword>